<dbReference type="eggNOG" id="ENOG502QQ7Y">
    <property type="taxonomic scope" value="Eukaryota"/>
</dbReference>
<dbReference type="Pfam" id="PF16508">
    <property type="entry name" value="NIBRIN_BRCT_II"/>
    <property type="match status" value="1"/>
</dbReference>
<feature type="domain" description="BRCT" evidence="14">
    <location>
        <begin position="230"/>
        <end position="287"/>
    </location>
</feature>
<gene>
    <name evidence="15" type="ORF">UY3_00429</name>
</gene>
<accession>M7BYH0</accession>
<dbReference type="FunFam" id="3.40.50.10190:FF:000024">
    <property type="entry name" value="Nibrin"/>
    <property type="match status" value="1"/>
</dbReference>
<dbReference type="InterPro" id="IPR036420">
    <property type="entry name" value="BRCT_dom_sf"/>
</dbReference>
<dbReference type="GO" id="GO:0030870">
    <property type="term" value="C:Mre11 complex"/>
    <property type="evidence" value="ECO:0007669"/>
    <property type="project" value="InterPro"/>
</dbReference>
<evidence type="ECO:0000256" key="3">
    <source>
        <dbReference type="ARBA" id="ARBA00020013"/>
    </source>
</evidence>
<dbReference type="AlphaFoldDB" id="M7BYH0"/>
<dbReference type="Gene3D" id="2.60.200.20">
    <property type="match status" value="1"/>
</dbReference>
<feature type="region of interest" description="Disordered" evidence="12">
    <location>
        <begin position="648"/>
        <end position="671"/>
    </location>
</feature>
<evidence type="ECO:0000256" key="12">
    <source>
        <dbReference type="SAM" id="MobiDB-lite"/>
    </source>
</evidence>
<dbReference type="PANTHER" id="PTHR12162">
    <property type="entry name" value="NIBRIN-RELATED"/>
    <property type="match status" value="1"/>
</dbReference>
<dbReference type="STRING" id="8469.M7BYH0"/>
<dbReference type="GO" id="GO:0051321">
    <property type="term" value="P:meiotic cell cycle"/>
    <property type="evidence" value="ECO:0007669"/>
    <property type="project" value="UniProtKB-KW"/>
</dbReference>
<dbReference type="Gene3D" id="3.40.50.10980">
    <property type="entry name" value="Nibrin, BRCT2 domain"/>
    <property type="match status" value="1"/>
</dbReference>
<dbReference type="GO" id="GO:0003684">
    <property type="term" value="F:damaged DNA binding"/>
    <property type="evidence" value="ECO:0007669"/>
    <property type="project" value="TreeGrafter"/>
</dbReference>
<dbReference type="SMART" id="SM00240">
    <property type="entry name" value="FHA"/>
    <property type="match status" value="1"/>
</dbReference>
<keyword evidence="4" id="KW-0158">Chromosome</keyword>
<dbReference type="InterPro" id="IPR032429">
    <property type="entry name" value="Nibrin_BRCT2"/>
</dbReference>
<dbReference type="InterPro" id="IPR040227">
    <property type="entry name" value="Nibrin-rel"/>
</dbReference>
<dbReference type="CDD" id="cd22667">
    <property type="entry name" value="FHA_NBN"/>
    <property type="match status" value="1"/>
</dbReference>
<dbReference type="GO" id="GO:0000724">
    <property type="term" value="P:double-strand break repair via homologous recombination"/>
    <property type="evidence" value="ECO:0007669"/>
    <property type="project" value="TreeGrafter"/>
</dbReference>
<dbReference type="FunFam" id="3.40.50.10980:FF:000001">
    <property type="entry name" value="Nibrin"/>
    <property type="match status" value="1"/>
</dbReference>
<dbReference type="SMART" id="SM00292">
    <property type="entry name" value="BRCT"/>
    <property type="match status" value="1"/>
</dbReference>
<feature type="compositionally biased region" description="Low complexity" evidence="12">
    <location>
        <begin position="984"/>
        <end position="997"/>
    </location>
</feature>
<evidence type="ECO:0000259" key="14">
    <source>
        <dbReference type="PROSITE" id="PS50172"/>
    </source>
</evidence>
<dbReference type="InterPro" id="IPR000253">
    <property type="entry name" value="FHA_dom"/>
</dbReference>
<sequence length="1008" mass="111825">MTTGGSGVDRGVAAVDPAPQGCELISRAQCGYKINIRIRSVICSNMVLCMDIKWISADLQGSIDFIQTDLVPSLAPTHCKGQNLLTRKPIDCPAGLVCSVVAALLVPGYEREREDGEGEPYRLLVGTEYVVGRKNCAILIQDDQSISRSHAVLTVTHPETNLSQALSVPELIIKDTSKYGTSVNGEKVLNGTSRTLKSGDRVNFGVFESKFRVEYEPLIVCSSCLEVSGKTALNQAILQLGGLVVNDWSEECTHLVMISVKVTVKTICALICNRPIIKPEYFVECIRAIQSKQQLPKLESFYPPVDEPAIGPEKLDLSVRHERKMIFRGKTFLFLSAKQHKKLSPAIILGGGEAKVLQERRKETALLVAPEVCVIDAELTNSQVPVSDSVRNWINSIMTVLQSNNLRAIPEAEIGLAVIFMSMERYCNPQNQPGITKQLVSPGSAISRPILSQSSTVDETIMPVTTSDNTAYVADTEPEELMDTCMEISGEKREKTPKMDRRDKMYSQNITTVKETPSTSGNVNTGTVLPKMHKTPWVDQKSQPLSPSKILGVNRNREKASQHESNSIKNYFQAAPKKRERIEEGETSVPKLAKMEEKSSHLSSQTQPTTSLMWKSKVEHTQKEQYTLDLKTNLSPVDTSLKLAIGSSKSEKDKTVTKNVSSEKPASKKRKELGGLAEDAATLELVFGSKELDWEAEMGDHGEEHGANMQKKRRLETKGKKIEEENVIQEEANRILQENELGTVPTSKKKIEIKQESSVLFTEQLEVLLSPFSSHKNTDRLQDVSSNLPSRLLLTEFRSLVVSHPRPNSLVVAQIDYEQLNNFKKFKKVPYPGAGQLPHIIGGSDLIGHHAKKNSQLEEWLRQEMEPLEALKLIITQIPINKVSQLENRHRCFTPMTEATPVRTELGGRRKVAPRQTAFRARWPEKGSCWTDTKLRRQRLASSSAEVRVAISYHAVLTSALLKMVALPSELGSQPAAASLQMPSSEGSTATSRTAAAQRYDPNVKRRR</sequence>
<dbReference type="Proteomes" id="UP000031443">
    <property type="component" value="Unassembled WGS sequence"/>
</dbReference>
<evidence type="ECO:0000256" key="2">
    <source>
        <dbReference type="ARBA" id="ARBA00004574"/>
    </source>
</evidence>
<evidence type="ECO:0000256" key="6">
    <source>
        <dbReference type="ARBA" id="ARBA00022895"/>
    </source>
</evidence>
<dbReference type="PROSITE" id="PS50172">
    <property type="entry name" value="BRCT"/>
    <property type="match status" value="1"/>
</dbReference>
<dbReference type="Gene3D" id="3.40.50.10190">
    <property type="entry name" value="BRCT domain"/>
    <property type="match status" value="1"/>
</dbReference>
<comment type="subcellular location">
    <subcellularLocation>
        <location evidence="2">Chromosome</location>
        <location evidence="2">Telomere</location>
    </subcellularLocation>
    <subcellularLocation>
        <location evidence="1">Nucleus</location>
        <location evidence="1">PML body</location>
    </subcellularLocation>
</comment>
<dbReference type="InterPro" id="IPR008984">
    <property type="entry name" value="SMAD_FHA_dom_sf"/>
</dbReference>
<evidence type="ECO:0000256" key="4">
    <source>
        <dbReference type="ARBA" id="ARBA00022454"/>
    </source>
</evidence>
<dbReference type="PANTHER" id="PTHR12162:SF0">
    <property type="entry name" value="NIBRIN"/>
    <property type="match status" value="1"/>
</dbReference>
<reference evidence="16" key="1">
    <citation type="journal article" date="2013" name="Nat. Genet.">
        <title>The draft genomes of soft-shell turtle and green sea turtle yield insights into the development and evolution of the turtle-specific body plan.</title>
        <authorList>
            <person name="Wang Z."/>
            <person name="Pascual-Anaya J."/>
            <person name="Zadissa A."/>
            <person name="Li W."/>
            <person name="Niimura Y."/>
            <person name="Huang Z."/>
            <person name="Li C."/>
            <person name="White S."/>
            <person name="Xiong Z."/>
            <person name="Fang D."/>
            <person name="Wang B."/>
            <person name="Ming Y."/>
            <person name="Chen Y."/>
            <person name="Zheng Y."/>
            <person name="Kuraku S."/>
            <person name="Pignatelli M."/>
            <person name="Herrero J."/>
            <person name="Beal K."/>
            <person name="Nozawa M."/>
            <person name="Li Q."/>
            <person name="Wang J."/>
            <person name="Zhang H."/>
            <person name="Yu L."/>
            <person name="Shigenobu S."/>
            <person name="Wang J."/>
            <person name="Liu J."/>
            <person name="Flicek P."/>
            <person name="Searle S."/>
            <person name="Wang J."/>
            <person name="Kuratani S."/>
            <person name="Yin Y."/>
            <person name="Aken B."/>
            <person name="Zhang G."/>
            <person name="Irie N."/>
        </authorList>
    </citation>
    <scope>NUCLEOTIDE SEQUENCE [LARGE SCALE GENOMIC DNA]</scope>
</reference>
<keyword evidence="7" id="KW-0234">DNA repair</keyword>
<keyword evidence="16" id="KW-1185">Reference proteome</keyword>
<keyword evidence="8" id="KW-0539">Nucleus</keyword>
<dbReference type="GO" id="GO:0016605">
    <property type="term" value="C:PML body"/>
    <property type="evidence" value="ECO:0007669"/>
    <property type="project" value="UniProtKB-SubCell"/>
</dbReference>
<keyword evidence="5" id="KW-0227">DNA damage</keyword>
<dbReference type="SUPFAM" id="SSF49879">
    <property type="entry name" value="SMAD/FHA domain"/>
    <property type="match status" value="1"/>
</dbReference>
<evidence type="ECO:0000256" key="5">
    <source>
        <dbReference type="ARBA" id="ARBA00022763"/>
    </source>
</evidence>
<evidence type="ECO:0000256" key="8">
    <source>
        <dbReference type="ARBA" id="ARBA00023242"/>
    </source>
</evidence>
<dbReference type="SMART" id="SM01348">
    <property type="entry name" value="Nbs1_C"/>
    <property type="match status" value="1"/>
</dbReference>
<dbReference type="InterPro" id="IPR043014">
    <property type="entry name" value="Nibrin_BRCT2_sf"/>
</dbReference>
<protein>
    <recommendedName>
        <fullName evidence="3">Nibrin</fullName>
    </recommendedName>
</protein>
<dbReference type="SUPFAM" id="SSF52113">
    <property type="entry name" value="BRCT domain"/>
    <property type="match status" value="1"/>
</dbReference>
<evidence type="ECO:0000313" key="16">
    <source>
        <dbReference type="Proteomes" id="UP000031443"/>
    </source>
</evidence>
<dbReference type="InterPro" id="IPR001357">
    <property type="entry name" value="BRCT_dom"/>
</dbReference>
<keyword evidence="10" id="KW-0131">Cell cycle</keyword>
<dbReference type="GO" id="GO:0007095">
    <property type="term" value="P:mitotic G2 DNA damage checkpoint signaling"/>
    <property type="evidence" value="ECO:0007669"/>
    <property type="project" value="InterPro"/>
</dbReference>
<dbReference type="InterPro" id="IPR013908">
    <property type="entry name" value="Nibrin_C"/>
</dbReference>
<evidence type="ECO:0000313" key="15">
    <source>
        <dbReference type="EMBL" id="EMP42269.1"/>
    </source>
</evidence>
<feature type="region of interest" description="Disordered" evidence="12">
    <location>
        <begin position="973"/>
        <end position="1008"/>
    </location>
</feature>
<evidence type="ECO:0000256" key="10">
    <source>
        <dbReference type="ARBA" id="ARBA00023306"/>
    </source>
</evidence>
<dbReference type="CDD" id="cd17741">
    <property type="entry name" value="BRCT_nibrin"/>
    <property type="match status" value="1"/>
</dbReference>
<dbReference type="PROSITE" id="PS50006">
    <property type="entry name" value="FHA_DOMAIN"/>
    <property type="match status" value="1"/>
</dbReference>
<dbReference type="GO" id="GO:0000781">
    <property type="term" value="C:chromosome, telomeric region"/>
    <property type="evidence" value="ECO:0007669"/>
    <property type="project" value="UniProtKB-SubCell"/>
</dbReference>
<organism evidence="15 16">
    <name type="scientific">Chelonia mydas</name>
    <name type="common">Green sea-turtle</name>
    <name type="synonym">Chelonia agassizi</name>
    <dbReference type="NCBI Taxonomy" id="8469"/>
    <lineage>
        <taxon>Eukaryota</taxon>
        <taxon>Metazoa</taxon>
        <taxon>Chordata</taxon>
        <taxon>Craniata</taxon>
        <taxon>Vertebrata</taxon>
        <taxon>Euteleostomi</taxon>
        <taxon>Archelosauria</taxon>
        <taxon>Testudinata</taxon>
        <taxon>Testudines</taxon>
        <taxon>Cryptodira</taxon>
        <taxon>Durocryptodira</taxon>
        <taxon>Americhelydia</taxon>
        <taxon>Chelonioidea</taxon>
        <taxon>Cheloniidae</taxon>
        <taxon>Chelonia</taxon>
    </lineage>
</organism>
<proteinExistence type="inferred from homology"/>
<feature type="domain" description="FHA" evidence="13">
    <location>
        <begin position="129"/>
        <end position="188"/>
    </location>
</feature>
<evidence type="ECO:0000256" key="11">
    <source>
        <dbReference type="ARBA" id="ARBA00044757"/>
    </source>
</evidence>
<dbReference type="EMBL" id="KB476411">
    <property type="protein sequence ID" value="EMP42269.1"/>
    <property type="molecule type" value="Genomic_DNA"/>
</dbReference>
<evidence type="ECO:0000259" key="13">
    <source>
        <dbReference type="PROSITE" id="PS50006"/>
    </source>
</evidence>
<dbReference type="FunFam" id="2.60.200.20:FF:000017">
    <property type="entry name" value="Nibrin"/>
    <property type="match status" value="1"/>
</dbReference>
<name>M7BYH0_CHEMY</name>
<dbReference type="Pfam" id="PF00498">
    <property type="entry name" value="FHA"/>
    <property type="match status" value="1"/>
</dbReference>
<evidence type="ECO:0000256" key="7">
    <source>
        <dbReference type="ARBA" id="ARBA00023204"/>
    </source>
</evidence>
<keyword evidence="6" id="KW-0779">Telomere</keyword>
<evidence type="ECO:0000256" key="9">
    <source>
        <dbReference type="ARBA" id="ARBA00023254"/>
    </source>
</evidence>
<evidence type="ECO:0000256" key="1">
    <source>
        <dbReference type="ARBA" id="ARBA00004322"/>
    </source>
</evidence>
<dbReference type="Pfam" id="PF00533">
    <property type="entry name" value="BRCT"/>
    <property type="match status" value="1"/>
</dbReference>
<comment type="similarity">
    <text evidence="11">Belongs to the Nibrin family.</text>
</comment>
<keyword evidence="9" id="KW-0469">Meiosis</keyword>
<dbReference type="Pfam" id="PF08599">
    <property type="entry name" value="Nbs1_C"/>
    <property type="match status" value="1"/>
</dbReference>